<dbReference type="STRING" id="1224947.SAMN05216480_104121"/>
<accession>A0A1I7GDC2</accession>
<feature type="chain" id="PRO_5011711412" evidence="5">
    <location>
        <begin position="23"/>
        <end position="536"/>
    </location>
</feature>
<dbReference type="Pfam" id="PF08244">
    <property type="entry name" value="Glyco_hydro_32C"/>
    <property type="match status" value="1"/>
</dbReference>
<dbReference type="GO" id="GO:0004575">
    <property type="term" value="F:sucrose alpha-glucosidase activity"/>
    <property type="evidence" value="ECO:0007669"/>
    <property type="project" value="TreeGrafter"/>
</dbReference>
<feature type="signal peptide" evidence="5">
    <location>
        <begin position="1"/>
        <end position="22"/>
    </location>
</feature>
<feature type="domain" description="Glycosyl hydrolase family 32 C-terminal" evidence="7">
    <location>
        <begin position="384"/>
        <end position="528"/>
    </location>
</feature>
<dbReference type="InterPro" id="IPR013320">
    <property type="entry name" value="ConA-like_dom_sf"/>
</dbReference>
<reference evidence="9" key="1">
    <citation type="submission" date="2016-10" db="EMBL/GenBank/DDBJ databases">
        <authorList>
            <person name="Varghese N."/>
            <person name="Submissions S."/>
        </authorList>
    </citation>
    <scope>NUCLEOTIDE SEQUENCE [LARGE SCALE GENOMIC DNA]</scope>
    <source>
        <strain evidence="9">CGMCC 1.12333</strain>
    </source>
</reference>
<proteinExistence type="inferred from homology"/>
<dbReference type="InterPro" id="IPR018053">
    <property type="entry name" value="Glyco_hydro_32_AS"/>
</dbReference>
<keyword evidence="2 4" id="KW-0378">Hydrolase</keyword>
<dbReference type="InterPro" id="IPR013189">
    <property type="entry name" value="Glyco_hydro_32_C"/>
</dbReference>
<evidence type="ECO:0000256" key="1">
    <source>
        <dbReference type="ARBA" id="ARBA00009902"/>
    </source>
</evidence>
<dbReference type="InterPro" id="IPR001362">
    <property type="entry name" value="Glyco_hydro_32"/>
</dbReference>
<dbReference type="AlphaFoldDB" id="A0A1I7GDC2"/>
<dbReference type="Pfam" id="PF00251">
    <property type="entry name" value="Glyco_hydro_32N"/>
    <property type="match status" value="1"/>
</dbReference>
<dbReference type="OrthoDB" id="9759709at2"/>
<evidence type="ECO:0000256" key="4">
    <source>
        <dbReference type="RuleBase" id="RU362110"/>
    </source>
</evidence>
<evidence type="ECO:0000313" key="8">
    <source>
        <dbReference type="EMBL" id="SFU46418.1"/>
    </source>
</evidence>
<dbReference type="PROSITE" id="PS51257">
    <property type="entry name" value="PROKAR_LIPOPROTEIN"/>
    <property type="match status" value="1"/>
</dbReference>
<keyword evidence="9" id="KW-1185">Reference proteome</keyword>
<dbReference type="SUPFAM" id="SSF75005">
    <property type="entry name" value="Arabinanase/levansucrase/invertase"/>
    <property type="match status" value="1"/>
</dbReference>
<name>A0A1I7GDC2_9FLAO</name>
<dbReference type="PANTHER" id="PTHR42800">
    <property type="entry name" value="EXOINULINASE INUD (AFU_ORTHOLOGUE AFUA_5G00480)"/>
    <property type="match status" value="1"/>
</dbReference>
<dbReference type="InterPro" id="IPR023296">
    <property type="entry name" value="Glyco_hydro_beta-prop_sf"/>
</dbReference>
<feature type="domain" description="Glycosyl hydrolase family 32 N-terminal" evidence="6">
    <location>
        <begin position="50"/>
        <end position="366"/>
    </location>
</feature>
<protein>
    <submittedName>
        <fullName evidence="8">Levanase/fructan beta-fructosidase</fullName>
    </submittedName>
</protein>
<dbReference type="CDD" id="cd18622">
    <property type="entry name" value="GH32_Inu-like"/>
    <property type="match status" value="1"/>
</dbReference>
<dbReference type="InterPro" id="IPR013148">
    <property type="entry name" value="Glyco_hydro_32_N"/>
</dbReference>
<sequence length="536" mass="61410">MINSKKYLGVLMMLLLAMISCETSKKVEENSKEEVAMETNKDAMYRPNFHFTPKAHWMNDPNGLFYLNGTYHLFFQYYPEGNVWGPMHWGHATSKDMVTWEEQPIALFPDEKGYIFSGSAVVDINNTSGFAKNGETPVVAMFTYHDAIKEKEGAVDYQSQALAYSLDEGKTWTKYKNNPVIKNPGIKDFRDPKMFRDEIHNQWVMVLAVLDRTYIYTSSNLIDWSKQSEFGLGIGKHDGVWECPDFFPMQVEGSNDIKWVLIQSLNPGGYNGGSGTPYFIGDFDGKTFTPIEQMKNLPEDHTYWIDYGKDNYAGVTWSNIPDEDGRKLFIGWMSNWLYAQEVPTETWRNAMTVARSLHLKKTEDTYRIFSKPVKELDDYKDTKIEKSSVVVDKNVSIVDTTDASLEKAVIKFKIPDFEEKDVAFSFSNTVGDSIIFGYKAKTHRFYIDRSKAGKIDFNKDFGNHVSTGPRTSKETYLAVTIVLDKTSMEIFYDHGETVMTEIFFFNKPVSNFNALKTNSSYSVEDITINPLSFNKN</sequence>
<evidence type="ECO:0000313" key="9">
    <source>
        <dbReference type="Proteomes" id="UP000199138"/>
    </source>
</evidence>
<comment type="similarity">
    <text evidence="1 4">Belongs to the glycosyl hydrolase 32 family.</text>
</comment>
<dbReference type="GO" id="GO:0005987">
    <property type="term" value="P:sucrose catabolic process"/>
    <property type="evidence" value="ECO:0007669"/>
    <property type="project" value="TreeGrafter"/>
</dbReference>
<gene>
    <name evidence="8" type="ORF">SAMN05216480_104121</name>
</gene>
<dbReference type="EMBL" id="FPBK01000004">
    <property type="protein sequence ID" value="SFU46418.1"/>
    <property type="molecule type" value="Genomic_DNA"/>
</dbReference>
<dbReference type="SMART" id="SM00640">
    <property type="entry name" value="Glyco_32"/>
    <property type="match status" value="1"/>
</dbReference>
<dbReference type="Proteomes" id="UP000199138">
    <property type="component" value="Unassembled WGS sequence"/>
</dbReference>
<dbReference type="Gene3D" id="2.60.120.560">
    <property type="entry name" value="Exo-inulinase, domain 1"/>
    <property type="match status" value="1"/>
</dbReference>
<dbReference type="PANTHER" id="PTHR42800:SF1">
    <property type="entry name" value="EXOINULINASE INUD (AFU_ORTHOLOGUE AFUA_5G00480)"/>
    <property type="match status" value="1"/>
</dbReference>
<organism evidence="8 9">
    <name type="scientific">Pustulibacterium marinum</name>
    <dbReference type="NCBI Taxonomy" id="1224947"/>
    <lineage>
        <taxon>Bacteria</taxon>
        <taxon>Pseudomonadati</taxon>
        <taxon>Bacteroidota</taxon>
        <taxon>Flavobacteriia</taxon>
        <taxon>Flavobacteriales</taxon>
        <taxon>Flavobacteriaceae</taxon>
        <taxon>Pustulibacterium</taxon>
    </lineage>
</organism>
<dbReference type="PROSITE" id="PS00609">
    <property type="entry name" value="GLYCOSYL_HYDROL_F32"/>
    <property type="match status" value="1"/>
</dbReference>
<dbReference type="Gene3D" id="2.115.10.20">
    <property type="entry name" value="Glycosyl hydrolase domain, family 43"/>
    <property type="match status" value="1"/>
</dbReference>
<evidence type="ECO:0000259" key="6">
    <source>
        <dbReference type="Pfam" id="PF00251"/>
    </source>
</evidence>
<dbReference type="RefSeq" id="WP_093024585.1">
    <property type="nucleotide sequence ID" value="NZ_FPBK01000004.1"/>
</dbReference>
<evidence type="ECO:0000256" key="2">
    <source>
        <dbReference type="ARBA" id="ARBA00022801"/>
    </source>
</evidence>
<evidence type="ECO:0000256" key="3">
    <source>
        <dbReference type="ARBA" id="ARBA00023295"/>
    </source>
</evidence>
<evidence type="ECO:0000256" key="5">
    <source>
        <dbReference type="SAM" id="SignalP"/>
    </source>
</evidence>
<keyword evidence="5" id="KW-0732">Signal</keyword>
<dbReference type="SUPFAM" id="SSF49899">
    <property type="entry name" value="Concanavalin A-like lectins/glucanases"/>
    <property type="match status" value="1"/>
</dbReference>
<dbReference type="GO" id="GO:0005737">
    <property type="term" value="C:cytoplasm"/>
    <property type="evidence" value="ECO:0007669"/>
    <property type="project" value="TreeGrafter"/>
</dbReference>
<keyword evidence="3 4" id="KW-0326">Glycosidase</keyword>
<evidence type="ECO:0000259" key="7">
    <source>
        <dbReference type="Pfam" id="PF08244"/>
    </source>
</evidence>